<dbReference type="EMBL" id="RKQN01000016">
    <property type="protein sequence ID" value="RPE73705.1"/>
    <property type="molecule type" value="Genomic_DNA"/>
</dbReference>
<accession>A0A3N4UXY4</accession>
<evidence type="ECO:0000313" key="1">
    <source>
        <dbReference type="EMBL" id="RPE73705.1"/>
    </source>
</evidence>
<protein>
    <submittedName>
        <fullName evidence="1">Excisionase family DNA binding protein</fullName>
    </submittedName>
</protein>
<name>A0A3N4UXY4_9GAMM</name>
<proteinExistence type="predicted"/>
<dbReference type="AlphaFoldDB" id="A0A3N4UXY4"/>
<gene>
    <name evidence="1" type="ORF">EDC50_3250</name>
</gene>
<comment type="caution">
    <text evidence="1">The sequence shown here is derived from an EMBL/GenBank/DDBJ whole genome shotgun (WGS) entry which is preliminary data.</text>
</comment>
<evidence type="ECO:0000313" key="2">
    <source>
        <dbReference type="Proteomes" id="UP000269708"/>
    </source>
</evidence>
<keyword evidence="2" id="KW-1185">Reference proteome</keyword>
<reference evidence="1 2" key="1">
    <citation type="submission" date="2018-11" db="EMBL/GenBank/DDBJ databases">
        <title>Genomic Encyclopedia of Type Strains, Phase IV (KMG-IV): sequencing the most valuable type-strain genomes for metagenomic binning, comparative biology and taxonomic classification.</title>
        <authorList>
            <person name="Goeker M."/>
        </authorList>
    </citation>
    <scope>NUCLEOTIDE SEQUENCE [LARGE SCALE GENOMIC DNA]</scope>
    <source>
        <strain evidence="1 2">DSM 25623</strain>
    </source>
</reference>
<organism evidence="1 2">
    <name type="scientific">Vulcaniibacterium tengchongense</name>
    <dbReference type="NCBI Taxonomy" id="1273429"/>
    <lineage>
        <taxon>Bacteria</taxon>
        <taxon>Pseudomonadati</taxon>
        <taxon>Pseudomonadota</taxon>
        <taxon>Gammaproteobacteria</taxon>
        <taxon>Lysobacterales</taxon>
        <taxon>Lysobacteraceae</taxon>
        <taxon>Vulcaniibacterium</taxon>
    </lineage>
</organism>
<sequence>MNETPLHPVLGERLIDAREAALALNLPTYWLTHATERRRLRLPHYRVGKLLRFKLSELMAWMEERQALLTADAGHEEESDAGLQLQ</sequence>
<dbReference type="Proteomes" id="UP000269708">
    <property type="component" value="Unassembled WGS sequence"/>
</dbReference>